<dbReference type="Pfam" id="PF03184">
    <property type="entry name" value="DDE_1"/>
    <property type="match status" value="1"/>
</dbReference>
<sequence>AARRKKSVSIEEKLGIISAVESGEGKAQVAAKFGIKRNSLCAIMKSKERLLEAFESLGFEPGRKRLRTAFRADLEAALVRWCRVARRLAVPLSGPVLRLKANELARQLGHGDFRCSNGWLDRFRARYGRALRAPPANAAADALTLWCQGALPRYLSRYRPEDVFSLQETGLLYQMLPRSTFSFRGEACSVGELSRERVTVVVGTNADGSEKLPLLVIGKSRSPRCFGGAESLPVDYEANEMAWMTAEVFKQWVHKLDERFRAQQRQVIIFVDPLPAHAEVKGLKAVELVLLPPDASSCIAMQHGVIRSLKVKYRRCLIERFVDCVVGNKEFVLTLLDAVEMLQLCWSKVSPETIVKSYKEAGFQLEMEESGKNDTEVESDCDVIAHALAAGVEFPGGLSLEEYAALDDGLATCDMSAIHETVFRGDKDSTSDKAGTFRDDEGDDEECLAAEQPLPSKEEALSALDTLRRFLRCQNMNDSLCDALALLEDFI</sequence>
<feature type="domain" description="HTH CENPB-type" evidence="6">
    <location>
        <begin position="62"/>
        <end position="133"/>
    </location>
</feature>
<gene>
    <name evidence="7" type="primary">Tigd4</name>
    <name evidence="7" type="ORF">CRYSOU_R13674</name>
</gene>
<dbReference type="InterPro" id="IPR006600">
    <property type="entry name" value="HTH_CenpB_DNA-bd_dom"/>
</dbReference>
<evidence type="ECO:0000313" key="7">
    <source>
        <dbReference type="EMBL" id="NWI15802.1"/>
    </source>
</evidence>
<name>A0A7K4KHZ7_9AVES</name>
<dbReference type="OrthoDB" id="125347at2759"/>
<dbReference type="PANTHER" id="PTHR19303:SF18">
    <property type="entry name" value="TIGGER TRANSPOSABLE ELEMENT-DERIVED PROTEIN 4"/>
    <property type="match status" value="1"/>
</dbReference>
<dbReference type="InterPro" id="IPR004875">
    <property type="entry name" value="DDE_SF_endonuclease_dom"/>
</dbReference>
<evidence type="ECO:0000256" key="1">
    <source>
        <dbReference type="ARBA" id="ARBA00004123"/>
    </source>
</evidence>
<accession>A0A7K4KHZ7</accession>
<organism evidence="7 8">
    <name type="scientific">Crypturellus soui</name>
    <dbReference type="NCBI Taxonomy" id="458187"/>
    <lineage>
        <taxon>Eukaryota</taxon>
        <taxon>Metazoa</taxon>
        <taxon>Chordata</taxon>
        <taxon>Craniata</taxon>
        <taxon>Vertebrata</taxon>
        <taxon>Euteleostomi</taxon>
        <taxon>Archelosauria</taxon>
        <taxon>Archosauria</taxon>
        <taxon>Dinosauria</taxon>
        <taxon>Saurischia</taxon>
        <taxon>Theropoda</taxon>
        <taxon>Coelurosauria</taxon>
        <taxon>Aves</taxon>
        <taxon>Palaeognathae</taxon>
        <taxon>Tinamiformes</taxon>
        <taxon>Tinamidae</taxon>
        <taxon>Crypturellus</taxon>
    </lineage>
</organism>
<proteinExistence type="predicted"/>
<evidence type="ECO:0000256" key="3">
    <source>
        <dbReference type="ARBA" id="ARBA00023242"/>
    </source>
</evidence>
<dbReference type="Pfam" id="PF03221">
    <property type="entry name" value="HTH_Tnp_Tc5"/>
    <property type="match status" value="1"/>
</dbReference>
<keyword evidence="3 4" id="KW-0539">Nucleus</keyword>
<evidence type="ECO:0000259" key="5">
    <source>
        <dbReference type="PROSITE" id="PS50960"/>
    </source>
</evidence>
<feature type="domain" description="HTH psq-type" evidence="5">
    <location>
        <begin position="1"/>
        <end position="50"/>
    </location>
</feature>
<keyword evidence="8" id="KW-1185">Reference proteome</keyword>
<evidence type="ECO:0000313" key="8">
    <source>
        <dbReference type="Proteomes" id="UP000545332"/>
    </source>
</evidence>
<evidence type="ECO:0000256" key="2">
    <source>
        <dbReference type="ARBA" id="ARBA00023125"/>
    </source>
</evidence>
<feature type="DNA-binding region" description="H-T-H motif" evidence="4">
    <location>
        <begin position="26"/>
        <end position="46"/>
    </location>
</feature>
<dbReference type="PANTHER" id="PTHR19303">
    <property type="entry name" value="TRANSPOSON"/>
    <property type="match status" value="1"/>
</dbReference>
<dbReference type="InterPro" id="IPR050863">
    <property type="entry name" value="CenT-Element_Derived"/>
</dbReference>
<dbReference type="InterPro" id="IPR009057">
    <property type="entry name" value="Homeodomain-like_sf"/>
</dbReference>
<dbReference type="EMBL" id="VWPX01011680">
    <property type="protein sequence ID" value="NWI15802.1"/>
    <property type="molecule type" value="Genomic_DNA"/>
</dbReference>
<dbReference type="InterPro" id="IPR007889">
    <property type="entry name" value="HTH_Psq"/>
</dbReference>
<feature type="non-terminal residue" evidence="7">
    <location>
        <position position="1"/>
    </location>
</feature>
<comment type="subcellular location">
    <subcellularLocation>
        <location evidence="1 4">Nucleus</location>
    </subcellularLocation>
</comment>
<dbReference type="SMART" id="SM00674">
    <property type="entry name" value="CENPB"/>
    <property type="match status" value="1"/>
</dbReference>
<comment type="caution">
    <text evidence="7">The sequence shown here is derived from an EMBL/GenBank/DDBJ whole genome shotgun (WGS) entry which is preliminary data.</text>
</comment>
<dbReference type="AlphaFoldDB" id="A0A7K4KHZ7"/>
<dbReference type="Proteomes" id="UP000545332">
    <property type="component" value="Unassembled WGS sequence"/>
</dbReference>
<dbReference type="SUPFAM" id="SSF46689">
    <property type="entry name" value="Homeodomain-like"/>
    <property type="match status" value="2"/>
</dbReference>
<protein>
    <submittedName>
        <fullName evidence="7">TIGD4 protein</fullName>
    </submittedName>
</protein>
<dbReference type="GO" id="GO:0003677">
    <property type="term" value="F:DNA binding"/>
    <property type="evidence" value="ECO:0007669"/>
    <property type="project" value="UniProtKB-UniRule"/>
</dbReference>
<dbReference type="GO" id="GO:0005634">
    <property type="term" value="C:nucleus"/>
    <property type="evidence" value="ECO:0007669"/>
    <property type="project" value="UniProtKB-SubCell"/>
</dbReference>
<keyword evidence="2 4" id="KW-0238">DNA-binding</keyword>
<dbReference type="Pfam" id="PF04218">
    <property type="entry name" value="CENP-B_N"/>
    <property type="match status" value="1"/>
</dbReference>
<evidence type="ECO:0000256" key="4">
    <source>
        <dbReference type="PROSITE-ProRule" id="PRU00320"/>
    </source>
</evidence>
<reference evidence="7 8" key="1">
    <citation type="submission" date="2019-09" db="EMBL/GenBank/DDBJ databases">
        <title>Bird 10,000 Genomes (B10K) Project - Family phase.</title>
        <authorList>
            <person name="Zhang G."/>
        </authorList>
    </citation>
    <scope>NUCLEOTIDE SEQUENCE [LARGE SCALE GENOMIC DNA]</scope>
    <source>
        <strain evidence="7">B10K-MSB-42743</strain>
        <tissue evidence="7">Heart</tissue>
    </source>
</reference>
<dbReference type="Gene3D" id="1.10.10.60">
    <property type="entry name" value="Homeodomain-like"/>
    <property type="match status" value="2"/>
</dbReference>
<feature type="non-terminal residue" evidence="7">
    <location>
        <position position="491"/>
    </location>
</feature>
<dbReference type="PROSITE" id="PS51253">
    <property type="entry name" value="HTH_CENPB"/>
    <property type="match status" value="1"/>
</dbReference>
<evidence type="ECO:0000259" key="6">
    <source>
        <dbReference type="PROSITE" id="PS51253"/>
    </source>
</evidence>
<dbReference type="PROSITE" id="PS50960">
    <property type="entry name" value="HTH_PSQ"/>
    <property type="match status" value="1"/>
</dbReference>